<evidence type="ECO:0000256" key="4">
    <source>
        <dbReference type="ARBA" id="ARBA00022490"/>
    </source>
</evidence>
<keyword evidence="9" id="KW-0539">Nucleus</keyword>
<evidence type="ECO:0000313" key="12">
    <source>
        <dbReference type="EMBL" id="VDD96780.1"/>
    </source>
</evidence>
<comment type="subcellular location">
    <subcellularLocation>
        <location evidence="2">Cytoplasm</location>
    </subcellularLocation>
    <subcellularLocation>
        <location evidence="1">Nucleus</location>
    </subcellularLocation>
</comment>
<evidence type="ECO:0000256" key="1">
    <source>
        <dbReference type="ARBA" id="ARBA00004123"/>
    </source>
</evidence>
<reference evidence="14" key="1">
    <citation type="submission" date="2017-02" db="UniProtKB">
        <authorList>
            <consortium name="WormBaseParasite"/>
        </authorList>
    </citation>
    <scope>IDENTIFICATION</scope>
</reference>
<dbReference type="OrthoDB" id="8947034at2759"/>
<evidence type="ECO:0000256" key="2">
    <source>
        <dbReference type="ARBA" id="ARBA00004496"/>
    </source>
</evidence>
<evidence type="ECO:0000256" key="7">
    <source>
        <dbReference type="ARBA" id="ARBA00023159"/>
    </source>
</evidence>
<evidence type="ECO:0000313" key="13">
    <source>
        <dbReference type="Proteomes" id="UP000274131"/>
    </source>
</evidence>
<evidence type="ECO:0000259" key="11">
    <source>
        <dbReference type="Pfam" id="PF12884"/>
    </source>
</evidence>
<evidence type="ECO:0000313" key="14">
    <source>
        <dbReference type="WBParaSite" id="EVEC_0001232501-mRNA-1"/>
    </source>
</evidence>
<dbReference type="Proteomes" id="UP000274131">
    <property type="component" value="Unassembled WGS sequence"/>
</dbReference>
<keyword evidence="6" id="KW-0805">Transcription regulation</keyword>
<dbReference type="GO" id="GO:0045944">
    <property type="term" value="P:positive regulation of transcription by RNA polymerase II"/>
    <property type="evidence" value="ECO:0007669"/>
    <property type="project" value="TreeGrafter"/>
</dbReference>
<keyword evidence="5" id="KW-0597">Phosphoprotein</keyword>
<dbReference type="GO" id="GO:0005634">
    <property type="term" value="C:nucleus"/>
    <property type="evidence" value="ECO:0007669"/>
    <property type="project" value="UniProtKB-SubCell"/>
</dbReference>
<dbReference type="InterPro" id="IPR024783">
    <property type="entry name" value="TORC_N"/>
</dbReference>
<dbReference type="WBParaSite" id="EVEC_0001232501-mRNA-1">
    <property type="protein sequence ID" value="EVEC_0001232501-mRNA-1"/>
    <property type="gene ID" value="EVEC_0001232501"/>
</dbReference>
<dbReference type="PANTHER" id="PTHR13589:SF15">
    <property type="entry name" value="CREB-REGULATED TRANSCRIPTION COACTIVATOR, ISOFORM B"/>
    <property type="match status" value="1"/>
</dbReference>
<evidence type="ECO:0000256" key="9">
    <source>
        <dbReference type="ARBA" id="ARBA00023242"/>
    </source>
</evidence>
<feature type="region of interest" description="Disordered" evidence="10">
    <location>
        <begin position="38"/>
        <end position="64"/>
    </location>
</feature>
<name>A0A0N4VMY5_ENTVE</name>
<evidence type="ECO:0000256" key="3">
    <source>
        <dbReference type="ARBA" id="ARBA00007167"/>
    </source>
</evidence>
<dbReference type="InterPro" id="IPR024786">
    <property type="entry name" value="TORC"/>
</dbReference>
<comment type="similarity">
    <text evidence="3">Belongs to the TORC family.</text>
</comment>
<evidence type="ECO:0000256" key="8">
    <source>
        <dbReference type="ARBA" id="ARBA00023163"/>
    </source>
</evidence>
<dbReference type="PANTHER" id="PTHR13589">
    <property type="entry name" value="CREB-REGULATED TRANSCRIPTION COACTIVATOR"/>
    <property type="match status" value="1"/>
</dbReference>
<keyword evidence="7" id="KW-0010">Activator</keyword>
<dbReference type="STRING" id="51028.A0A0N4VMY5"/>
<sequence length="396" mass="44578">MSSQGTPRKFSEKIAIMERKQNEDQEAFTSIMRDVRSITSNSHRVQPVPTASLAPPILYNRNSTSLPNVSDTTYYWSLPQQQQLLQQQQLQQQPQPQSAASPPHPCRSRSPGAAHYHPYKHAGVPERSPPADYNRMECSNHHLQPPEMLWQKARSDPAIHTFDEISASQSINELMLNQIAMQAQVQQMQQMQPLQHAQAQQLQSQLRVQPQMQANPSSSPIYIPPPQRRPEEVLVGSLPNMIPGPTPPSYNCHQPVSQRHSMGICQTLAAPPVMNESMSAPTSPQQSYEVQAPPSYSLRNYSTSPEPMAPIPNIVLTGTDGSYDGFRDVREINEVPSRDLQQEYLVQQLQPSAVQRQSLGAGDNGELRNLRRELQNCDINQCNTNRIDPQCERTIF</sequence>
<dbReference type="Pfam" id="PF12884">
    <property type="entry name" value="TORC_N"/>
    <property type="match status" value="1"/>
</dbReference>
<evidence type="ECO:0000256" key="6">
    <source>
        <dbReference type="ARBA" id="ARBA00023015"/>
    </source>
</evidence>
<dbReference type="AlphaFoldDB" id="A0A0N4VMY5"/>
<dbReference type="EMBL" id="UXUI01012230">
    <property type="protein sequence ID" value="VDD96780.1"/>
    <property type="molecule type" value="Genomic_DNA"/>
</dbReference>
<feature type="region of interest" description="Disordered" evidence="10">
    <location>
        <begin position="85"/>
        <end position="132"/>
    </location>
</feature>
<evidence type="ECO:0000256" key="10">
    <source>
        <dbReference type="SAM" id="MobiDB-lite"/>
    </source>
</evidence>
<organism evidence="14">
    <name type="scientific">Enterobius vermicularis</name>
    <name type="common">Human pinworm</name>
    <dbReference type="NCBI Taxonomy" id="51028"/>
    <lineage>
        <taxon>Eukaryota</taxon>
        <taxon>Metazoa</taxon>
        <taxon>Ecdysozoa</taxon>
        <taxon>Nematoda</taxon>
        <taxon>Chromadorea</taxon>
        <taxon>Rhabditida</taxon>
        <taxon>Spirurina</taxon>
        <taxon>Oxyuridomorpha</taxon>
        <taxon>Oxyuroidea</taxon>
        <taxon>Oxyuridae</taxon>
        <taxon>Enterobius</taxon>
    </lineage>
</organism>
<keyword evidence="13" id="KW-1185">Reference proteome</keyword>
<protein>
    <submittedName>
        <fullName evidence="14">TORC_N domain-containing protein</fullName>
    </submittedName>
</protein>
<feature type="compositionally biased region" description="Low complexity" evidence="10">
    <location>
        <begin position="85"/>
        <end position="97"/>
    </location>
</feature>
<evidence type="ECO:0000256" key="5">
    <source>
        <dbReference type="ARBA" id="ARBA00022553"/>
    </source>
</evidence>
<proteinExistence type="inferred from homology"/>
<reference evidence="12 13" key="2">
    <citation type="submission" date="2018-10" db="EMBL/GenBank/DDBJ databases">
        <authorList>
            <consortium name="Pathogen Informatics"/>
        </authorList>
    </citation>
    <scope>NUCLEOTIDE SEQUENCE [LARGE SCALE GENOMIC DNA]</scope>
</reference>
<keyword evidence="8" id="KW-0804">Transcription</keyword>
<gene>
    <name evidence="12" type="ORF">EVEC_LOCUS11531</name>
</gene>
<feature type="domain" description="Transducer of regulated CREB activity N-terminal" evidence="11">
    <location>
        <begin position="6"/>
        <end position="93"/>
    </location>
</feature>
<dbReference type="GO" id="GO:0051289">
    <property type="term" value="P:protein homotetramerization"/>
    <property type="evidence" value="ECO:0007669"/>
    <property type="project" value="InterPro"/>
</dbReference>
<keyword evidence="4" id="KW-0963">Cytoplasm</keyword>
<dbReference type="GO" id="GO:0005737">
    <property type="term" value="C:cytoplasm"/>
    <property type="evidence" value="ECO:0007669"/>
    <property type="project" value="UniProtKB-SubCell"/>
</dbReference>
<accession>A0A0N4VMY5</accession>
<dbReference type="GO" id="GO:0008140">
    <property type="term" value="F:cAMP response element binding protein binding"/>
    <property type="evidence" value="ECO:0007669"/>
    <property type="project" value="InterPro"/>
</dbReference>